<keyword evidence="2" id="KW-0472">Membrane</keyword>
<organism evidence="3 4">
    <name type="scientific">Rhodopirellula europaea 6C</name>
    <dbReference type="NCBI Taxonomy" id="1263867"/>
    <lineage>
        <taxon>Bacteria</taxon>
        <taxon>Pseudomonadati</taxon>
        <taxon>Planctomycetota</taxon>
        <taxon>Planctomycetia</taxon>
        <taxon>Pirellulales</taxon>
        <taxon>Pirellulaceae</taxon>
        <taxon>Rhodopirellula</taxon>
    </lineage>
</organism>
<keyword evidence="2" id="KW-0812">Transmembrane</keyword>
<comment type="caution">
    <text evidence="3">The sequence shown here is derived from an EMBL/GenBank/DDBJ whole genome shotgun (WGS) entry which is preliminary data.</text>
</comment>
<dbReference type="RefSeq" id="WP_008657353.1">
    <property type="nucleotide sequence ID" value="NZ_ANMO01000120.1"/>
</dbReference>
<accession>M2B448</accession>
<reference evidence="3" key="2">
    <citation type="journal article" date="2013" name="Mar. Genomics">
        <title>Expression of sulfatases in Rhodopirellula baltica and the diversity of sulfatases in the genus Rhodopirellula.</title>
        <authorList>
            <person name="Wegner C.E."/>
            <person name="Richter-Heitmann T."/>
            <person name="Klindworth A."/>
            <person name="Klockow C."/>
            <person name="Richter M."/>
            <person name="Achstetter T."/>
            <person name="Glockner F.O."/>
            <person name="Harder J."/>
        </authorList>
    </citation>
    <scope>NUCLEOTIDE SEQUENCE [LARGE SCALE GENOMIC DNA]</scope>
    <source>
        <strain evidence="3">6C</strain>
    </source>
</reference>
<protein>
    <submittedName>
        <fullName evidence="3">Membrane protein</fullName>
    </submittedName>
</protein>
<sequence>MTNPYSPPTTSTKSATEPGRTPKSIEPGWPLYVFATLAIGVLATGGVWVWFALERIYNTAKPAAEMAAFSACFTMAVTSLVLAVVLHRKSMLSSGSGIRRVVQFALVLIATLPCILAAWSLVEITLEVIL</sequence>
<feature type="compositionally biased region" description="Polar residues" evidence="1">
    <location>
        <begin position="1"/>
        <end position="15"/>
    </location>
</feature>
<evidence type="ECO:0000256" key="2">
    <source>
        <dbReference type="SAM" id="Phobius"/>
    </source>
</evidence>
<feature type="transmembrane region" description="Helical" evidence="2">
    <location>
        <begin position="29"/>
        <end position="51"/>
    </location>
</feature>
<dbReference type="AlphaFoldDB" id="M2B448"/>
<dbReference type="Proteomes" id="UP000011529">
    <property type="component" value="Unassembled WGS sequence"/>
</dbReference>
<gene>
    <name evidence="3" type="ORF">RE6C_02868</name>
</gene>
<proteinExistence type="predicted"/>
<keyword evidence="2" id="KW-1133">Transmembrane helix</keyword>
<feature type="transmembrane region" description="Helical" evidence="2">
    <location>
        <begin position="98"/>
        <end position="122"/>
    </location>
</feature>
<reference evidence="3" key="1">
    <citation type="submission" date="2012-11" db="EMBL/GenBank/DDBJ databases">
        <title>Permanent draft genomes of Rhodopirellula europaea strain SH398 and 6C.</title>
        <authorList>
            <person name="Richter M."/>
            <person name="Richter-Heitmann T."/>
            <person name="Frank C."/>
            <person name="Harder J."/>
            <person name="Glockner F.O."/>
        </authorList>
    </citation>
    <scope>NUCLEOTIDE SEQUENCE</scope>
    <source>
        <strain evidence="3">6C</strain>
    </source>
</reference>
<evidence type="ECO:0000313" key="4">
    <source>
        <dbReference type="Proteomes" id="UP000011529"/>
    </source>
</evidence>
<dbReference type="EMBL" id="ANMO01000120">
    <property type="protein sequence ID" value="EMB16503.1"/>
    <property type="molecule type" value="Genomic_DNA"/>
</dbReference>
<name>M2B448_9BACT</name>
<evidence type="ECO:0000256" key="1">
    <source>
        <dbReference type="SAM" id="MobiDB-lite"/>
    </source>
</evidence>
<evidence type="ECO:0000313" key="3">
    <source>
        <dbReference type="EMBL" id="EMB16503.1"/>
    </source>
</evidence>
<dbReference type="PATRIC" id="fig|1263867.3.peg.3068"/>
<feature type="transmembrane region" description="Helical" evidence="2">
    <location>
        <begin position="63"/>
        <end position="86"/>
    </location>
</feature>
<keyword evidence="4" id="KW-1185">Reference proteome</keyword>
<feature type="region of interest" description="Disordered" evidence="1">
    <location>
        <begin position="1"/>
        <end position="22"/>
    </location>
</feature>